<gene>
    <name evidence="2" type="ORF">P7H47_09065</name>
</gene>
<dbReference type="AlphaFoldDB" id="A0AAW8TTL6"/>
<name>A0AAW8TTL6_9ENTE</name>
<accession>A0AAW8TTL6</accession>
<dbReference type="Proteomes" id="UP001255696">
    <property type="component" value="Unassembled WGS sequence"/>
</dbReference>
<proteinExistence type="predicted"/>
<dbReference type="Pfam" id="PF11195">
    <property type="entry name" value="Tad2-like"/>
    <property type="match status" value="1"/>
</dbReference>
<reference evidence="2" key="1">
    <citation type="submission" date="2023-03" db="EMBL/GenBank/DDBJ databases">
        <authorList>
            <person name="Shen W."/>
            <person name="Cai J."/>
        </authorList>
    </citation>
    <scope>NUCLEOTIDE SEQUENCE</scope>
    <source>
        <strain evidence="2">B245-2</strain>
    </source>
</reference>
<dbReference type="InterPro" id="IPR021361">
    <property type="entry name" value="Tad2-like_dom"/>
</dbReference>
<sequence>MNIQQATKKALEEHKHIQRRAQKIQIKPTDSGYCCLVWHPTKMEYGARWNPKAEDLMAIDWEVVEREV</sequence>
<evidence type="ECO:0000313" key="3">
    <source>
        <dbReference type="Proteomes" id="UP001255696"/>
    </source>
</evidence>
<evidence type="ECO:0000259" key="1">
    <source>
        <dbReference type="Pfam" id="PF11195"/>
    </source>
</evidence>
<protein>
    <recommendedName>
        <fullName evidence="1">Thoeris anti-defense 2-like domain-containing protein</fullName>
    </recommendedName>
</protein>
<feature type="domain" description="Thoeris anti-defense 2-like" evidence="1">
    <location>
        <begin position="1"/>
        <end position="64"/>
    </location>
</feature>
<dbReference type="EMBL" id="JARQBI010000024">
    <property type="protein sequence ID" value="MDT2797385.1"/>
    <property type="molecule type" value="Genomic_DNA"/>
</dbReference>
<comment type="caution">
    <text evidence="2">The sequence shown here is derived from an EMBL/GenBank/DDBJ whole genome shotgun (WGS) entry which is preliminary data.</text>
</comment>
<dbReference type="RefSeq" id="WP_311898125.1">
    <property type="nucleotide sequence ID" value="NZ_JARQBI010000024.1"/>
</dbReference>
<evidence type="ECO:0000313" key="2">
    <source>
        <dbReference type="EMBL" id="MDT2797385.1"/>
    </source>
</evidence>
<organism evidence="2 3">
    <name type="scientific">Enterococcus cecorum</name>
    <dbReference type="NCBI Taxonomy" id="44008"/>
    <lineage>
        <taxon>Bacteria</taxon>
        <taxon>Bacillati</taxon>
        <taxon>Bacillota</taxon>
        <taxon>Bacilli</taxon>
        <taxon>Lactobacillales</taxon>
        <taxon>Enterococcaceae</taxon>
        <taxon>Enterococcus</taxon>
    </lineage>
</organism>